<protein>
    <submittedName>
        <fullName evidence="7">YitT family protein</fullName>
    </submittedName>
</protein>
<evidence type="ECO:0000256" key="1">
    <source>
        <dbReference type="ARBA" id="ARBA00004651"/>
    </source>
</evidence>
<comment type="subcellular location">
    <subcellularLocation>
        <location evidence="1">Cell membrane</location>
        <topology evidence="1">Multi-pass membrane protein</topology>
    </subcellularLocation>
</comment>
<dbReference type="InterPro" id="IPR003740">
    <property type="entry name" value="YitT"/>
</dbReference>
<dbReference type="AlphaFoldDB" id="A0A7C8KQF6"/>
<evidence type="ECO:0000313" key="8">
    <source>
        <dbReference type="Proteomes" id="UP000480246"/>
    </source>
</evidence>
<proteinExistence type="predicted"/>
<dbReference type="PANTHER" id="PTHR33545">
    <property type="entry name" value="UPF0750 MEMBRANE PROTEIN YITT-RELATED"/>
    <property type="match status" value="1"/>
</dbReference>
<name>A0A7C8KQF6_9BACI</name>
<keyword evidence="5 6" id="KW-0472">Membrane</keyword>
<evidence type="ECO:0000313" key="7">
    <source>
        <dbReference type="EMBL" id="KAB8136842.1"/>
    </source>
</evidence>
<evidence type="ECO:0000256" key="2">
    <source>
        <dbReference type="ARBA" id="ARBA00022475"/>
    </source>
</evidence>
<gene>
    <name evidence="7" type="ORF">F9U64_10100</name>
</gene>
<dbReference type="OrthoDB" id="1758221at2"/>
<comment type="caution">
    <text evidence="7">The sequence shown here is derived from an EMBL/GenBank/DDBJ whole genome shotgun (WGS) entry which is preliminary data.</text>
</comment>
<keyword evidence="2" id="KW-1003">Cell membrane</keyword>
<keyword evidence="8" id="KW-1185">Reference proteome</keyword>
<reference evidence="7 8" key="1">
    <citation type="submission" date="2019-10" db="EMBL/GenBank/DDBJ databases">
        <title>Gracilibacillus sp. nov. isolated from rice seeds.</title>
        <authorList>
            <person name="He S."/>
        </authorList>
    </citation>
    <scope>NUCLEOTIDE SEQUENCE [LARGE SCALE GENOMIC DNA]</scope>
    <source>
        <strain evidence="7 8">TD8</strain>
    </source>
</reference>
<evidence type="ECO:0000256" key="6">
    <source>
        <dbReference type="SAM" id="Phobius"/>
    </source>
</evidence>
<dbReference type="PANTHER" id="PTHR33545:SF10">
    <property type="entry name" value="UPF0750 MEMBRANE PROTEIN YPJC"/>
    <property type="match status" value="1"/>
</dbReference>
<feature type="transmembrane region" description="Helical" evidence="6">
    <location>
        <begin position="115"/>
        <end position="136"/>
    </location>
</feature>
<dbReference type="EMBL" id="WEID01000047">
    <property type="protein sequence ID" value="KAB8136842.1"/>
    <property type="molecule type" value="Genomic_DNA"/>
</dbReference>
<keyword evidence="4 6" id="KW-1133">Transmembrane helix</keyword>
<sequence length="219" mass="24188">MFSKYLFHTNKRLFTQEKIVKILLGTAFISFGLYNVHQQSNITEGGILGLTLLFNYWLGISPSTISLLLDLTFYLLAFKYMGKDFIKLSIAASLSLAGFMRLWEQFPPILPDLSSIPLIASILGGLLVGLGVGIVVKQGGSSGGDDAFVLTIHKLTRLRISVVYLATDLMVLIMSLSYISYHRIVYSFLTVIISSLLIDFVQNAGNKSKILSDKHGMAK</sequence>
<feature type="transmembrane region" description="Helical" evidence="6">
    <location>
        <begin position="56"/>
        <end position="78"/>
    </location>
</feature>
<feature type="transmembrane region" description="Helical" evidence="6">
    <location>
        <begin position="20"/>
        <end position="36"/>
    </location>
</feature>
<dbReference type="RefSeq" id="WP_153402986.1">
    <property type="nucleotide sequence ID" value="NZ_ML762429.1"/>
</dbReference>
<keyword evidence="3 6" id="KW-0812">Transmembrane</keyword>
<feature type="transmembrane region" description="Helical" evidence="6">
    <location>
        <begin position="184"/>
        <end position="201"/>
    </location>
</feature>
<dbReference type="GO" id="GO:0005886">
    <property type="term" value="C:plasma membrane"/>
    <property type="evidence" value="ECO:0007669"/>
    <property type="project" value="UniProtKB-SubCell"/>
</dbReference>
<evidence type="ECO:0000256" key="5">
    <source>
        <dbReference type="ARBA" id="ARBA00023136"/>
    </source>
</evidence>
<accession>A0A7C8KQF6</accession>
<dbReference type="Pfam" id="PF02588">
    <property type="entry name" value="YitT_membrane"/>
    <property type="match status" value="1"/>
</dbReference>
<organism evidence="7 8">
    <name type="scientific">Gracilibacillus oryzae</name>
    <dbReference type="NCBI Taxonomy" id="1672701"/>
    <lineage>
        <taxon>Bacteria</taxon>
        <taxon>Bacillati</taxon>
        <taxon>Bacillota</taxon>
        <taxon>Bacilli</taxon>
        <taxon>Bacillales</taxon>
        <taxon>Bacillaceae</taxon>
        <taxon>Gracilibacillus</taxon>
    </lineage>
</organism>
<evidence type="ECO:0000256" key="3">
    <source>
        <dbReference type="ARBA" id="ARBA00022692"/>
    </source>
</evidence>
<feature type="transmembrane region" description="Helical" evidence="6">
    <location>
        <begin position="157"/>
        <end position="178"/>
    </location>
</feature>
<feature type="transmembrane region" description="Helical" evidence="6">
    <location>
        <begin position="85"/>
        <end position="103"/>
    </location>
</feature>
<evidence type="ECO:0000256" key="4">
    <source>
        <dbReference type="ARBA" id="ARBA00022989"/>
    </source>
</evidence>
<dbReference type="InterPro" id="IPR051461">
    <property type="entry name" value="UPF0750_membrane"/>
</dbReference>
<dbReference type="Proteomes" id="UP000480246">
    <property type="component" value="Unassembled WGS sequence"/>
</dbReference>